<dbReference type="PROSITE" id="PS50011">
    <property type="entry name" value="PROTEIN_KINASE_DOM"/>
    <property type="match status" value="1"/>
</dbReference>
<dbReference type="Ensembl" id="ENSCSAVT00000018742.1">
    <property type="protein sequence ID" value="ENSCSAVP00000018541.1"/>
    <property type="gene ID" value="ENSCSAVG00000010886.1"/>
</dbReference>
<dbReference type="GO" id="GO:0004521">
    <property type="term" value="F:RNA endonuclease activity"/>
    <property type="evidence" value="ECO:0007669"/>
    <property type="project" value="InterPro"/>
</dbReference>
<reference evidence="3" key="1">
    <citation type="submission" date="2003-08" db="EMBL/GenBank/DDBJ databases">
        <authorList>
            <person name="Birren B."/>
            <person name="Nusbaum C."/>
            <person name="Abebe A."/>
            <person name="Abouelleil A."/>
            <person name="Adekoya E."/>
            <person name="Ait-zahra M."/>
            <person name="Allen N."/>
            <person name="Allen T."/>
            <person name="An P."/>
            <person name="Anderson M."/>
            <person name="Anderson S."/>
            <person name="Arachchi H."/>
            <person name="Armbruster J."/>
            <person name="Bachantsang P."/>
            <person name="Baldwin J."/>
            <person name="Barry A."/>
            <person name="Bayul T."/>
            <person name="Blitshsteyn B."/>
            <person name="Bloom T."/>
            <person name="Blye J."/>
            <person name="Boguslavskiy L."/>
            <person name="Borowsky M."/>
            <person name="Boukhgalter B."/>
            <person name="Brunache A."/>
            <person name="Butler J."/>
            <person name="Calixte N."/>
            <person name="Calvo S."/>
            <person name="Camarata J."/>
            <person name="Campo K."/>
            <person name="Chang J."/>
            <person name="Cheshatsang Y."/>
            <person name="Citroen M."/>
            <person name="Collymore A."/>
            <person name="Considine T."/>
            <person name="Cook A."/>
            <person name="Cooke P."/>
            <person name="Corum B."/>
            <person name="Cuomo C."/>
            <person name="David R."/>
            <person name="Dawoe T."/>
            <person name="Degray S."/>
            <person name="Dodge S."/>
            <person name="Dooley K."/>
            <person name="Dorje P."/>
            <person name="Dorjee K."/>
            <person name="Dorris L."/>
            <person name="Duffey N."/>
            <person name="Dupes A."/>
            <person name="Elkins T."/>
            <person name="Engels R."/>
            <person name="Erickson J."/>
            <person name="Farina A."/>
            <person name="Faro S."/>
            <person name="Ferreira P."/>
            <person name="Fischer H."/>
            <person name="Fitzgerald M."/>
            <person name="Foley K."/>
            <person name="Gage D."/>
            <person name="Galagan J."/>
            <person name="Gearin G."/>
            <person name="Gnerre S."/>
            <person name="Gnirke A."/>
            <person name="Goyette A."/>
            <person name="Graham J."/>
            <person name="Grandbois E."/>
            <person name="Gyaltsen K."/>
            <person name="Hafez N."/>
            <person name="Hagopian D."/>
            <person name="Hagos B."/>
            <person name="Hall J."/>
            <person name="Hatcher B."/>
            <person name="Heller A."/>
            <person name="Higgins H."/>
            <person name="Honan T."/>
            <person name="Horn A."/>
            <person name="Houde N."/>
            <person name="Hughes L."/>
            <person name="Hulme W."/>
            <person name="Husby E."/>
            <person name="Iliev I."/>
            <person name="Jaffe D."/>
            <person name="Jones C."/>
            <person name="Kamal M."/>
            <person name="Kamat A."/>
            <person name="Kamvysselis M."/>
            <person name="Karlsson E."/>
            <person name="Kells C."/>
            <person name="Kieu A."/>
            <person name="Kisner P."/>
            <person name="Kodira C."/>
            <person name="Kulbokas E."/>
            <person name="Labutti K."/>
            <person name="Lama D."/>
            <person name="Landers T."/>
            <person name="Leger J."/>
            <person name="Levine S."/>
            <person name="Lewis D."/>
            <person name="Lewis T."/>
            <person name="Lindblad-toh K."/>
            <person name="Liu X."/>
            <person name="Lokyitsang T."/>
            <person name="Lokyitsang Y."/>
            <person name="Lucien O."/>
            <person name="Lui A."/>
            <person name="Ma L.J."/>
            <person name="Mabbitt R."/>
            <person name="Macdonald J."/>
            <person name="Maclean C."/>
            <person name="Major J."/>
            <person name="Manning J."/>
            <person name="Marabella R."/>
            <person name="Maru K."/>
            <person name="Matthews C."/>
            <person name="Mauceli E."/>
            <person name="Mccarthy M."/>
            <person name="Mcdonough S."/>
            <person name="Mcghee T."/>
            <person name="Meldrim J."/>
            <person name="Meneus L."/>
            <person name="Mesirov J."/>
            <person name="Mihalev A."/>
            <person name="Mihova T."/>
            <person name="Mikkelsen T."/>
            <person name="Mlenga V."/>
            <person name="Moru K."/>
            <person name="Mozes J."/>
            <person name="Mulrain L."/>
            <person name="Munson G."/>
            <person name="Naylor J."/>
            <person name="Newes C."/>
            <person name="Nguyen C."/>
            <person name="Nguyen N."/>
            <person name="Nguyen T."/>
            <person name="Nicol R."/>
            <person name="Nielsen C."/>
            <person name="Nizzari M."/>
            <person name="Norbu C."/>
            <person name="Norbu N."/>
            <person name="O'donnell P."/>
            <person name="Okoawo O."/>
            <person name="O'leary S."/>
            <person name="Omotosho B."/>
            <person name="O'neill K."/>
            <person name="Osman S."/>
            <person name="Parker S."/>
            <person name="Perrin D."/>
            <person name="Phunkhang P."/>
            <person name="Piqani B."/>
            <person name="Purcell S."/>
            <person name="Rachupka T."/>
            <person name="Ramasamy U."/>
            <person name="Rameau R."/>
            <person name="Ray V."/>
            <person name="Raymond C."/>
            <person name="Retta R."/>
            <person name="Richardson S."/>
            <person name="Rise C."/>
            <person name="Rodriguez J."/>
            <person name="Rogers J."/>
            <person name="Rogov P."/>
            <person name="Rutman M."/>
            <person name="Schupbach R."/>
            <person name="Seaman C."/>
            <person name="Settipalli S."/>
            <person name="Sharpe T."/>
            <person name="Sheridan J."/>
            <person name="Sherpa N."/>
            <person name="Shi J."/>
            <person name="Smirnov S."/>
            <person name="Smith C."/>
            <person name="Sougnez C."/>
            <person name="Spencer B."/>
            <person name="Stalker J."/>
            <person name="Stange-thomann N."/>
            <person name="Stavropoulos S."/>
            <person name="Stetson K."/>
            <person name="Stone C."/>
            <person name="Stone S."/>
            <person name="Stubbs M."/>
            <person name="Talamas J."/>
            <person name="Tchuinga P."/>
            <person name="Tenzing P."/>
            <person name="Tesfaye S."/>
            <person name="Theodore J."/>
            <person name="Thoulutsang Y."/>
            <person name="Topham K."/>
            <person name="Towey S."/>
            <person name="Tsamla T."/>
            <person name="Tsomo N."/>
            <person name="Vallee D."/>
            <person name="Vassiliev H."/>
            <person name="Venkataraman V."/>
            <person name="Vinson J."/>
            <person name="Vo A."/>
            <person name="Wade C."/>
            <person name="Wang S."/>
            <person name="Wangchuk T."/>
            <person name="Wangdi T."/>
            <person name="Whittaker C."/>
            <person name="Wilkinson J."/>
            <person name="Wu Y."/>
            <person name="Wyman D."/>
            <person name="Yadav S."/>
            <person name="Yang S."/>
            <person name="Yang X."/>
            <person name="Yeager S."/>
            <person name="Yee E."/>
            <person name="Young G."/>
            <person name="Zainoun J."/>
            <person name="Zembeck L."/>
            <person name="Zimmer A."/>
            <person name="Zody M."/>
            <person name="Lander E."/>
        </authorList>
    </citation>
    <scope>NUCLEOTIDE SEQUENCE [LARGE SCALE GENOMIC DNA]</scope>
</reference>
<dbReference type="GO" id="GO:0036498">
    <property type="term" value="P:IRE1-mediated unfolded protein response"/>
    <property type="evidence" value="ECO:0007669"/>
    <property type="project" value="TreeGrafter"/>
</dbReference>
<reference evidence="2" key="2">
    <citation type="submission" date="2025-08" db="UniProtKB">
        <authorList>
            <consortium name="Ensembl"/>
        </authorList>
    </citation>
    <scope>IDENTIFICATION</scope>
</reference>
<sequence>MGSGVEVAIKKINSKRASVLSQRDTIASLLSIPQHRNINKYYSILKEKTHFYVIQTVGEYSLEQIYKHKLLTLATTHQDCCMQISHGLDFLHKHGILHMAVKPQNVFVGADNQIRLGDYGIHMREHQSEGKPLVPSVTNVSTCWLASEVIQNHCDVTTASDIASLGMVMFYVLSGGCHPFGDPNTVPSVCISNIVRGAFNLKMLHDPYPHHLIKSIIQKDADHRLKMDELLAHPYFWSDQRKEEYLEKLVRSALGGWVGPDGEIMDMLAKHEREIMNMYNKQEINEVNNIQELLTMIQG</sequence>
<dbReference type="InterPro" id="IPR045133">
    <property type="entry name" value="IRE1/2-like"/>
</dbReference>
<dbReference type="STRING" id="51511.ENSCSAVP00000018541"/>
<dbReference type="AlphaFoldDB" id="H2ZLS5"/>
<dbReference type="GO" id="GO:1990604">
    <property type="term" value="C:IRE1-TRAF2-ASK1 complex"/>
    <property type="evidence" value="ECO:0007669"/>
    <property type="project" value="TreeGrafter"/>
</dbReference>
<dbReference type="HOGENOM" id="CLU_932340_0_0_1"/>
<dbReference type="OMA" id="KHEREIM"/>
<organism evidence="2 3">
    <name type="scientific">Ciona savignyi</name>
    <name type="common">Pacific transparent sea squirt</name>
    <dbReference type="NCBI Taxonomy" id="51511"/>
    <lineage>
        <taxon>Eukaryota</taxon>
        <taxon>Metazoa</taxon>
        <taxon>Chordata</taxon>
        <taxon>Tunicata</taxon>
        <taxon>Ascidiacea</taxon>
        <taxon>Phlebobranchia</taxon>
        <taxon>Cionidae</taxon>
        <taxon>Ciona</taxon>
    </lineage>
</organism>
<dbReference type="GeneTree" id="ENSGT00940000167966"/>
<name>H2ZLS5_CIOSA</name>
<dbReference type="PANTHER" id="PTHR13954">
    <property type="entry name" value="IRE1-RELATED"/>
    <property type="match status" value="1"/>
</dbReference>
<dbReference type="Proteomes" id="UP000007875">
    <property type="component" value="Unassembled WGS sequence"/>
</dbReference>
<proteinExistence type="predicted"/>
<dbReference type="Pfam" id="PF00069">
    <property type="entry name" value="Pkinase"/>
    <property type="match status" value="1"/>
</dbReference>
<reference evidence="2" key="3">
    <citation type="submission" date="2025-09" db="UniProtKB">
        <authorList>
            <consortium name="Ensembl"/>
        </authorList>
    </citation>
    <scope>IDENTIFICATION</scope>
</reference>
<dbReference type="GO" id="GO:0004674">
    <property type="term" value="F:protein serine/threonine kinase activity"/>
    <property type="evidence" value="ECO:0007669"/>
    <property type="project" value="InterPro"/>
</dbReference>
<protein>
    <recommendedName>
        <fullName evidence="1">Protein kinase domain-containing protein</fullName>
    </recommendedName>
</protein>
<evidence type="ECO:0000313" key="2">
    <source>
        <dbReference type="Ensembl" id="ENSCSAVP00000018541.1"/>
    </source>
</evidence>
<dbReference type="InterPro" id="IPR011009">
    <property type="entry name" value="Kinase-like_dom_sf"/>
</dbReference>
<dbReference type="GO" id="GO:0070059">
    <property type="term" value="P:intrinsic apoptotic signaling pathway in response to endoplasmic reticulum stress"/>
    <property type="evidence" value="ECO:0007669"/>
    <property type="project" value="TreeGrafter"/>
</dbReference>
<evidence type="ECO:0000259" key="1">
    <source>
        <dbReference type="PROSITE" id="PS50011"/>
    </source>
</evidence>
<feature type="domain" description="Protein kinase" evidence="1">
    <location>
        <begin position="1"/>
        <end position="236"/>
    </location>
</feature>
<keyword evidence="3" id="KW-1185">Reference proteome</keyword>
<dbReference type="InParanoid" id="H2ZLS5"/>
<dbReference type="eggNOG" id="KOG1027">
    <property type="taxonomic scope" value="Eukaryota"/>
</dbReference>
<dbReference type="SUPFAM" id="SSF56112">
    <property type="entry name" value="Protein kinase-like (PK-like)"/>
    <property type="match status" value="1"/>
</dbReference>
<dbReference type="PANTHER" id="PTHR13954:SF6">
    <property type="entry name" value="NON-SPECIFIC SERINE_THREONINE PROTEIN KINASE"/>
    <property type="match status" value="1"/>
</dbReference>
<accession>H2ZLS5</accession>
<dbReference type="GO" id="GO:0051082">
    <property type="term" value="F:unfolded protein binding"/>
    <property type="evidence" value="ECO:0007669"/>
    <property type="project" value="TreeGrafter"/>
</dbReference>
<dbReference type="InterPro" id="IPR000719">
    <property type="entry name" value="Prot_kinase_dom"/>
</dbReference>
<evidence type="ECO:0000313" key="3">
    <source>
        <dbReference type="Proteomes" id="UP000007875"/>
    </source>
</evidence>
<dbReference type="Gene3D" id="1.10.510.10">
    <property type="entry name" value="Transferase(Phosphotransferase) domain 1"/>
    <property type="match status" value="1"/>
</dbReference>
<dbReference type="GO" id="GO:0005524">
    <property type="term" value="F:ATP binding"/>
    <property type="evidence" value="ECO:0007669"/>
    <property type="project" value="InterPro"/>
</dbReference>